<feature type="region of interest" description="Disordered" evidence="2">
    <location>
        <begin position="384"/>
        <end position="470"/>
    </location>
</feature>
<feature type="region of interest" description="Disordered" evidence="2">
    <location>
        <begin position="228"/>
        <end position="276"/>
    </location>
</feature>
<dbReference type="AlphaFoldDB" id="A0A9P4H091"/>
<keyword evidence="4" id="KW-1185">Reference proteome</keyword>
<dbReference type="OrthoDB" id="3796468at2759"/>
<evidence type="ECO:0000256" key="2">
    <source>
        <dbReference type="SAM" id="MobiDB-lite"/>
    </source>
</evidence>
<proteinExistence type="predicted"/>
<name>A0A9P4H091_9PLEO</name>
<keyword evidence="1" id="KW-0175">Coiled coil</keyword>
<reference evidence="3" key="1">
    <citation type="journal article" date="2020" name="Stud. Mycol.">
        <title>101 Dothideomycetes genomes: a test case for predicting lifestyles and emergence of pathogens.</title>
        <authorList>
            <person name="Haridas S."/>
            <person name="Albert R."/>
            <person name="Binder M."/>
            <person name="Bloem J."/>
            <person name="Labutti K."/>
            <person name="Salamov A."/>
            <person name="Andreopoulos B."/>
            <person name="Baker S."/>
            <person name="Barry K."/>
            <person name="Bills G."/>
            <person name="Bluhm B."/>
            <person name="Cannon C."/>
            <person name="Castanera R."/>
            <person name="Culley D."/>
            <person name="Daum C."/>
            <person name="Ezra D."/>
            <person name="Gonzalez J."/>
            <person name="Henrissat B."/>
            <person name="Kuo A."/>
            <person name="Liang C."/>
            <person name="Lipzen A."/>
            <person name="Lutzoni F."/>
            <person name="Magnuson J."/>
            <person name="Mondo S."/>
            <person name="Nolan M."/>
            <person name="Ohm R."/>
            <person name="Pangilinan J."/>
            <person name="Park H.-J."/>
            <person name="Ramirez L."/>
            <person name="Alfaro M."/>
            <person name="Sun H."/>
            <person name="Tritt A."/>
            <person name="Yoshinaga Y."/>
            <person name="Zwiers L.-H."/>
            <person name="Turgeon B."/>
            <person name="Goodwin S."/>
            <person name="Spatafora J."/>
            <person name="Crous P."/>
            <person name="Grigoriev I."/>
        </authorList>
    </citation>
    <scope>NUCLEOTIDE SEQUENCE</scope>
    <source>
        <strain evidence="3">CBS 110217</strain>
    </source>
</reference>
<sequence length="865" mass="95830">MRSRGQLQALKQYSKMMRPQVGPNHLELPIPCPLIERRYTASPSRHCEYTPPVAHGFIPLGTATPLPDAAERMSSQDTVDYFSLAVPKYREEVELSPHPAQYEPHGFIPMCSVAVVEKDLLEARNYFSHALPTTTTAPRRNSLASDSKIPASINESPLSKSNTPEARSLPPPKCSHSIPSPAPTPSFRFHELISTVEVPLHELRQLTGSPLRDWEIIDNPDDYWNGDGQDVSCLRGGADGDSQNLPQLREGGVQDPLEGMAEEGRRRRDSTASPSAELKLEQKLDDLEEEAVVFRKTLARLESNVVDIPIAPDTAPLSPKSERSGSVYSISNDKPEDMLEATGVALPANEQGWRSVAETVALPESSDSEASDDSDKDEVADNEIAATPQHPPAVVNTPMPELKSKPSEPKMLGMQSIEKEESTSPPSDMPGFDVHDPTIRFDTHDPTVNPTTPPPKSTRRSHPTTAPVPLSSDTLYKTALLSTNRDLAKRLLGPTINITNASTGEIYVPAVPSAMLLHFCPPAALERLLPKYGAAQDVIEIPASEAEEAGIVGVVRFMKRCCERSSHKVSGEMRIPPSIKDGMETIRACHVLGLIADAERIESLIVREWMGSLTWEMSDEIIELIWTGYFGSFRESGLGDAIVWFILNEIQKNERGLAEEMWWLLEQEEYLALKARVRDEMFARCWRGESRDQFLDRCRKERRRLIAKQARRKRKAREREARIEEIRAMHRREFLGQRDEGDAAGSKTWEAPGDWHIAGGQTTVGSIPQVARSTLIDADEKPLPEVPLEAKGQPDPSSIVAYSGSQPQSRSASALHADAVRSVSMETRRAPSLDRRQTKYVNPRTGPAPQRKRGRLGRLLAALSG</sequence>
<evidence type="ECO:0000313" key="4">
    <source>
        <dbReference type="Proteomes" id="UP000799777"/>
    </source>
</evidence>
<feature type="compositionally biased region" description="Polar residues" evidence="2">
    <location>
        <begin position="153"/>
        <end position="165"/>
    </location>
</feature>
<evidence type="ECO:0000313" key="3">
    <source>
        <dbReference type="EMBL" id="KAF2024725.1"/>
    </source>
</evidence>
<protein>
    <submittedName>
        <fullName evidence="3">Uncharacterized protein</fullName>
    </submittedName>
</protein>
<feature type="region of interest" description="Disordered" evidence="2">
    <location>
        <begin position="310"/>
        <end position="334"/>
    </location>
</feature>
<feature type="compositionally biased region" description="Basic and acidic residues" evidence="2">
    <location>
        <begin position="433"/>
        <end position="445"/>
    </location>
</feature>
<accession>A0A9P4H091</accession>
<feature type="coiled-coil region" evidence="1">
    <location>
        <begin position="277"/>
        <end position="304"/>
    </location>
</feature>
<dbReference type="Proteomes" id="UP000799777">
    <property type="component" value="Unassembled WGS sequence"/>
</dbReference>
<organism evidence="3 4">
    <name type="scientific">Setomelanomma holmii</name>
    <dbReference type="NCBI Taxonomy" id="210430"/>
    <lineage>
        <taxon>Eukaryota</taxon>
        <taxon>Fungi</taxon>
        <taxon>Dikarya</taxon>
        <taxon>Ascomycota</taxon>
        <taxon>Pezizomycotina</taxon>
        <taxon>Dothideomycetes</taxon>
        <taxon>Pleosporomycetidae</taxon>
        <taxon>Pleosporales</taxon>
        <taxon>Pleosporineae</taxon>
        <taxon>Phaeosphaeriaceae</taxon>
        <taxon>Setomelanomma</taxon>
    </lineage>
</organism>
<evidence type="ECO:0000256" key="1">
    <source>
        <dbReference type="SAM" id="Coils"/>
    </source>
</evidence>
<feature type="region of interest" description="Disordered" evidence="2">
    <location>
        <begin position="133"/>
        <end position="182"/>
    </location>
</feature>
<dbReference type="EMBL" id="ML978286">
    <property type="protein sequence ID" value="KAF2024725.1"/>
    <property type="molecule type" value="Genomic_DNA"/>
</dbReference>
<feature type="compositionally biased region" description="Polar residues" evidence="2">
    <location>
        <begin position="133"/>
        <end position="145"/>
    </location>
</feature>
<feature type="region of interest" description="Disordered" evidence="2">
    <location>
        <begin position="736"/>
        <end position="761"/>
    </location>
</feature>
<feature type="region of interest" description="Disordered" evidence="2">
    <location>
        <begin position="785"/>
        <end position="856"/>
    </location>
</feature>
<gene>
    <name evidence="3" type="ORF">EK21DRAFT_117494</name>
</gene>
<feature type="compositionally biased region" description="Polar residues" evidence="2">
    <location>
        <begin position="803"/>
        <end position="812"/>
    </location>
</feature>
<comment type="caution">
    <text evidence="3">The sequence shown here is derived from an EMBL/GenBank/DDBJ whole genome shotgun (WGS) entry which is preliminary data.</text>
</comment>
<feature type="compositionally biased region" description="Basic and acidic residues" evidence="2">
    <location>
        <begin position="826"/>
        <end position="837"/>
    </location>
</feature>